<evidence type="ECO:0000313" key="12">
    <source>
        <dbReference type="EMBL" id="GIG79244.1"/>
    </source>
</evidence>
<evidence type="ECO:0000256" key="7">
    <source>
        <dbReference type="ARBA" id="ARBA00022840"/>
    </source>
</evidence>
<evidence type="ECO:0000259" key="11">
    <source>
        <dbReference type="SMART" id="SM00387"/>
    </source>
</evidence>
<evidence type="ECO:0000256" key="3">
    <source>
        <dbReference type="ARBA" id="ARBA00022553"/>
    </source>
</evidence>
<organism evidence="12 13">
    <name type="scientific">Planotetraspora kaengkrachanensis</name>
    <dbReference type="NCBI Taxonomy" id="575193"/>
    <lineage>
        <taxon>Bacteria</taxon>
        <taxon>Bacillati</taxon>
        <taxon>Actinomycetota</taxon>
        <taxon>Actinomycetes</taxon>
        <taxon>Streptosporangiales</taxon>
        <taxon>Streptosporangiaceae</taxon>
        <taxon>Planotetraspora</taxon>
    </lineage>
</organism>
<keyword evidence="8" id="KW-0902">Two-component regulatory system</keyword>
<dbReference type="SMART" id="SM00387">
    <property type="entry name" value="HATPase_c"/>
    <property type="match status" value="1"/>
</dbReference>
<evidence type="ECO:0000256" key="2">
    <source>
        <dbReference type="ARBA" id="ARBA00012438"/>
    </source>
</evidence>
<dbReference type="EC" id="2.7.13.3" evidence="2"/>
<keyword evidence="4" id="KW-0808">Transferase</keyword>
<dbReference type="GO" id="GO:0046983">
    <property type="term" value="F:protein dimerization activity"/>
    <property type="evidence" value="ECO:0007669"/>
    <property type="project" value="InterPro"/>
</dbReference>
<keyword evidence="5" id="KW-0547">Nucleotide-binding</keyword>
<reference evidence="12 13" key="1">
    <citation type="submission" date="2021-01" db="EMBL/GenBank/DDBJ databases">
        <title>Whole genome shotgun sequence of Planotetraspora kaengkrachanensis NBRC 104272.</title>
        <authorList>
            <person name="Komaki H."/>
            <person name="Tamura T."/>
        </authorList>
    </citation>
    <scope>NUCLEOTIDE SEQUENCE [LARGE SCALE GENOMIC DNA]</scope>
    <source>
        <strain evidence="12 13">NBRC 104272</strain>
    </source>
</reference>
<feature type="domain" description="Histidine kinase/HSP90-like ATPase" evidence="11">
    <location>
        <begin position="303"/>
        <end position="395"/>
    </location>
</feature>
<feature type="transmembrane region" description="Helical" evidence="10">
    <location>
        <begin position="126"/>
        <end position="144"/>
    </location>
</feature>
<keyword evidence="10" id="KW-0812">Transmembrane</keyword>
<dbReference type="InterPro" id="IPR050482">
    <property type="entry name" value="Sensor_HK_TwoCompSys"/>
</dbReference>
<dbReference type="PANTHER" id="PTHR24421">
    <property type="entry name" value="NITRATE/NITRITE SENSOR PROTEIN NARX-RELATED"/>
    <property type="match status" value="1"/>
</dbReference>
<dbReference type="Gene3D" id="3.30.565.10">
    <property type="entry name" value="Histidine kinase-like ATPase, C-terminal domain"/>
    <property type="match status" value="1"/>
</dbReference>
<dbReference type="InterPro" id="IPR011712">
    <property type="entry name" value="Sig_transdc_His_kin_sub3_dim/P"/>
</dbReference>
<comment type="caution">
    <text evidence="12">The sequence shown here is derived from an EMBL/GenBank/DDBJ whole genome shotgun (WGS) entry which is preliminary data.</text>
</comment>
<evidence type="ECO:0000256" key="5">
    <source>
        <dbReference type="ARBA" id="ARBA00022741"/>
    </source>
</evidence>
<feature type="compositionally biased region" description="Gly residues" evidence="9">
    <location>
        <begin position="404"/>
        <end position="414"/>
    </location>
</feature>
<dbReference type="GO" id="GO:0016020">
    <property type="term" value="C:membrane"/>
    <property type="evidence" value="ECO:0007669"/>
    <property type="project" value="InterPro"/>
</dbReference>
<evidence type="ECO:0000313" key="13">
    <source>
        <dbReference type="Proteomes" id="UP000630097"/>
    </source>
</evidence>
<feature type="transmembrane region" description="Helical" evidence="10">
    <location>
        <begin position="35"/>
        <end position="53"/>
    </location>
</feature>
<keyword evidence="7" id="KW-0067">ATP-binding</keyword>
<dbReference type="Pfam" id="PF02518">
    <property type="entry name" value="HATPase_c"/>
    <property type="match status" value="1"/>
</dbReference>
<keyword evidence="3" id="KW-0597">Phosphoprotein</keyword>
<sequence>MDRPFGGGAREGAWLALAIMVDDALGRSRRWTRHAYPLAGFALGGIGVVQLMAESSGHRWLGPALVAASVNGGSVALLRRRPLIGTLGVSLAISEMAVTLGVPVFATFAAAVLAALTLARYGSARTALAGYPMLAAATSVVAVREVSAGTDSLFNVVYPIAYFGGAGLLGWLARQRAAQVRAAAEHAAALERERVHLREIAAAQERTRIARDLHDVISHGVSLMVVQAEAAGEVLAASPERVGPALDAIAVTGRAAIGDLGRMLGVLRQAGDGADLATLLAPVRAAGITVDLAQTGTPPDDEAMRTVVYRIVQEALTNTMKHARAAHAAVRVEYEDRIIRVEVLDDGVAGATSGGSGLGLVGMRERAQALGGDVVAGRRTDGPGFRVCARLPVPGNEGARRPSGPGGAAGVVAT</sequence>
<dbReference type="PANTHER" id="PTHR24421:SF10">
    <property type="entry name" value="NITRATE_NITRITE SENSOR PROTEIN NARQ"/>
    <property type="match status" value="1"/>
</dbReference>
<protein>
    <recommendedName>
        <fullName evidence="2">histidine kinase</fullName>
        <ecNumber evidence="2">2.7.13.3</ecNumber>
    </recommendedName>
</protein>
<keyword evidence="10" id="KW-1133">Transmembrane helix</keyword>
<keyword evidence="13" id="KW-1185">Reference proteome</keyword>
<evidence type="ECO:0000256" key="6">
    <source>
        <dbReference type="ARBA" id="ARBA00022777"/>
    </source>
</evidence>
<proteinExistence type="predicted"/>
<feature type="transmembrane region" description="Helical" evidence="10">
    <location>
        <begin position="98"/>
        <end position="119"/>
    </location>
</feature>
<dbReference type="Gene3D" id="1.20.5.1930">
    <property type="match status" value="1"/>
</dbReference>
<dbReference type="Pfam" id="PF07730">
    <property type="entry name" value="HisKA_3"/>
    <property type="match status" value="1"/>
</dbReference>
<dbReference type="EMBL" id="BONV01000008">
    <property type="protein sequence ID" value="GIG79244.1"/>
    <property type="molecule type" value="Genomic_DNA"/>
</dbReference>
<name>A0A8J3LWP1_9ACTN</name>
<evidence type="ECO:0000256" key="4">
    <source>
        <dbReference type="ARBA" id="ARBA00022679"/>
    </source>
</evidence>
<keyword evidence="10" id="KW-0472">Membrane</keyword>
<evidence type="ECO:0000256" key="9">
    <source>
        <dbReference type="SAM" id="MobiDB-lite"/>
    </source>
</evidence>
<accession>A0A8J3LWP1</accession>
<feature type="transmembrane region" description="Helical" evidence="10">
    <location>
        <begin position="156"/>
        <end position="173"/>
    </location>
</feature>
<dbReference type="SUPFAM" id="SSF55874">
    <property type="entry name" value="ATPase domain of HSP90 chaperone/DNA topoisomerase II/histidine kinase"/>
    <property type="match status" value="1"/>
</dbReference>
<dbReference type="InterPro" id="IPR003594">
    <property type="entry name" value="HATPase_dom"/>
</dbReference>
<dbReference type="GO" id="GO:0005524">
    <property type="term" value="F:ATP binding"/>
    <property type="evidence" value="ECO:0007669"/>
    <property type="project" value="UniProtKB-KW"/>
</dbReference>
<evidence type="ECO:0000256" key="1">
    <source>
        <dbReference type="ARBA" id="ARBA00000085"/>
    </source>
</evidence>
<dbReference type="Proteomes" id="UP000630097">
    <property type="component" value="Unassembled WGS sequence"/>
</dbReference>
<dbReference type="AlphaFoldDB" id="A0A8J3LWP1"/>
<evidence type="ECO:0000256" key="10">
    <source>
        <dbReference type="SAM" id="Phobius"/>
    </source>
</evidence>
<dbReference type="GO" id="GO:0000155">
    <property type="term" value="F:phosphorelay sensor kinase activity"/>
    <property type="evidence" value="ECO:0007669"/>
    <property type="project" value="InterPro"/>
</dbReference>
<comment type="catalytic activity">
    <reaction evidence="1">
        <text>ATP + protein L-histidine = ADP + protein N-phospho-L-histidine.</text>
        <dbReference type="EC" id="2.7.13.3"/>
    </reaction>
</comment>
<feature type="region of interest" description="Disordered" evidence="9">
    <location>
        <begin position="394"/>
        <end position="414"/>
    </location>
</feature>
<gene>
    <name evidence="12" type="ORF">Pka01_23710</name>
</gene>
<evidence type="ECO:0000256" key="8">
    <source>
        <dbReference type="ARBA" id="ARBA00023012"/>
    </source>
</evidence>
<keyword evidence="6 12" id="KW-0418">Kinase</keyword>
<dbReference type="InterPro" id="IPR036890">
    <property type="entry name" value="HATPase_C_sf"/>
</dbReference>